<reference evidence="2" key="1">
    <citation type="journal article" date="2022" name="New Phytol.">
        <title>Evolutionary transition to the ectomycorrhizal habit in the genomes of a hyperdiverse lineage of mushroom-forming fungi.</title>
        <authorList>
            <person name="Looney B."/>
            <person name="Miyauchi S."/>
            <person name="Morin E."/>
            <person name="Drula E."/>
            <person name="Courty P.E."/>
            <person name="Kohler A."/>
            <person name="Kuo A."/>
            <person name="LaButti K."/>
            <person name="Pangilinan J."/>
            <person name="Lipzen A."/>
            <person name="Riley R."/>
            <person name="Andreopoulos W."/>
            <person name="He G."/>
            <person name="Johnson J."/>
            <person name="Nolan M."/>
            <person name="Tritt A."/>
            <person name="Barry K.W."/>
            <person name="Grigoriev I.V."/>
            <person name="Nagy L.G."/>
            <person name="Hibbett D."/>
            <person name="Henrissat B."/>
            <person name="Matheny P.B."/>
            <person name="Labbe J."/>
            <person name="Martin F.M."/>
        </authorList>
    </citation>
    <scope>NUCLEOTIDE SEQUENCE</scope>
    <source>
        <strain evidence="2">BPL690</strain>
    </source>
</reference>
<keyword evidence="3" id="KW-1185">Reference proteome</keyword>
<gene>
    <name evidence="2" type="ORF">B0F90DRAFT_1668851</name>
</gene>
<feature type="region of interest" description="Disordered" evidence="1">
    <location>
        <begin position="1"/>
        <end position="50"/>
    </location>
</feature>
<sequence length="579" mass="65905">MVKMLSFKDSSSSTTPEERSAGRNSGNRRQDPVATTTQLEKKKGRKATAPSFIFDERPNIDDVSTSFSSLNITTTTTNEYSRLAAREVQVADTLQKQPGSERHFPFLPLPWLAKWRIYTHLPTKDCIALSSTCRQMYKFNTFAYTHLQFTPPNTLFSLARSISLLGEVLACSPHYVEAVRTIRIVGWNTMNIPEGWDHDVVYNALDEGIMCLLEYGRHVYSLTLDLSLTKSINYLPKTFTALTRVRTIRDVRLATFLPPTYAPESNPPLSSDPDEEPPAYERVSLSVCSGGWLPIMMRDPRKLRWFGFSIWDKGWHSGDVTWAMTLGRIAEVAAELETLVLSGGKHFDPNILGEVLQFGFTPFLWVLSFLGYALEIVVNHNGEWLRDFGPLYILELAKLVPDLEELSLDQVGMWGVVPLPGHLRAWGEAFRMFRKLRRIALASMFVLDVCDPRPVIGDDNNEEEEDGQEDAGMDLDEGDETEDEEEEEEVIPLDVKGTLASNLVYLAAWADMFLEEHLRKLAPFKEIWFLDSRFAGNYAAGYDQRVVLDEGGRAEHMICYPKKERCGWWWDESDQMLLD</sequence>
<evidence type="ECO:0000313" key="3">
    <source>
        <dbReference type="Proteomes" id="UP001203297"/>
    </source>
</evidence>
<feature type="compositionally biased region" description="Polar residues" evidence="1">
    <location>
        <begin position="22"/>
        <end position="38"/>
    </location>
</feature>
<evidence type="ECO:0000313" key="2">
    <source>
        <dbReference type="EMBL" id="KAI0299033.1"/>
    </source>
</evidence>
<organism evidence="2 3">
    <name type="scientific">Multifurca ochricompacta</name>
    <dbReference type="NCBI Taxonomy" id="376703"/>
    <lineage>
        <taxon>Eukaryota</taxon>
        <taxon>Fungi</taxon>
        <taxon>Dikarya</taxon>
        <taxon>Basidiomycota</taxon>
        <taxon>Agaricomycotina</taxon>
        <taxon>Agaricomycetes</taxon>
        <taxon>Russulales</taxon>
        <taxon>Russulaceae</taxon>
        <taxon>Multifurca</taxon>
    </lineage>
</organism>
<evidence type="ECO:0008006" key="4">
    <source>
        <dbReference type="Google" id="ProtNLM"/>
    </source>
</evidence>
<evidence type="ECO:0000256" key="1">
    <source>
        <dbReference type="SAM" id="MobiDB-lite"/>
    </source>
</evidence>
<accession>A0AAD4M1U8</accession>
<name>A0AAD4M1U8_9AGAM</name>
<feature type="region of interest" description="Disordered" evidence="1">
    <location>
        <begin position="456"/>
        <end position="490"/>
    </location>
</feature>
<dbReference type="AlphaFoldDB" id="A0AAD4M1U8"/>
<proteinExistence type="predicted"/>
<dbReference type="EMBL" id="WTXG01000025">
    <property type="protein sequence ID" value="KAI0299033.1"/>
    <property type="molecule type" value="Genomic_DNA"/>
</dbReference>
<feature type="compositionally biased region" description="Acidic residues" evidence="1">
    <location>
        <begin position="459"/>
        <end position="490"/>
    </location>
</feature>
<protein>
    <recommendedName>
        <fullName evidence="4">F-box domain-containing protein</fullName>
    </recommendedName>
</protein>
<dbReference type="Proteomes" id="UP001203297">
    <property type="component" value="Unassembled WGS sequence"/>
</dbReference>
<comment type="caution">
    <text evidence="2">The sequence shown here is derived from an EMBL/GenBank/DDBJ whole genome shotgun (WGS) entry which is preliminary data.</text>
</comment>